<keyword evidence="4" id="KW-1185">Reference proteome</keyword>
<evidence type="ECO:0000256" key="2">
    <source>
        <dbReference type="SAM" id="Phobius"/>
    </source>
</evidence>
<feature type="compositionally biased region" description="Pro residues" evidence="1">
    <location>
        <begin position="170"/>
        <end position="182"/>
    </location>
</feature>
<feature type="compositionally biased region" description="Pro residues" evidence="1">
    <location>
        <begin position="222"/>
        <end position="236"/>
    </location>
</feature>
<feature type="transmembrane region" description="Helical" evidence="2">
    <location>
        <begin position="28"/>
        <end position="51"/>
    </location>
</feature>
<evidence type="ECO:0000313" key="3">
    <source>
        <dbReference type="EMBL" id="ADD42172.1"/>
    </source>
</evidence>
<organism evidence="3 4">
    <name type="scientific">Stackebrandtia nassauensis (strain DSM 44728 / CIP 108903 / NRRL B-16338 / NBRC 102104 / LLR-40K-21)</name>
    <dbReference type="NCBI Taxonomy" id="446470"/>
    <lineage>
        <taxon>Bacteria</taxon>
        <taxon>Bacillati</taxon>
        <taxon>Actinomycetota</taxon>
        <taxon>Actinomycetes</taxon>
        <taxon>Glycomycetales</taxon>
        <taxon>Glycomycetaceae</taxon>
        <taxon>Stackebrandtia</taxon>
    </lineage>
</organism>
<evidence type="ECO:0000256" key="1">
    <source>
        <dbReference type="SAM" id="MobiDB-lite"/>
    </source>
</evidence>
<name>D3Q4Z2_STANL</name>
<feature type="transmembrane region" description="Helical" evidence="2">
    <location>
        <begin position="63"/>
        <end position="83"/>
    </location>
</feature>
<dbReference type="HOGENOM" id="CLU_1174847_0_0_11"/>
<accession>D3Q4Z2</accession>
<evidence type="ECO:0000313" key="4">
    <source>
        <dbReference type="Proteomes" id="UP000000844"/>
    </source>
</evidence>
<dbReference type="EMBL" id="CP001778">
    <property type="protein sequence ID" value="ADD42172.1"/>
    <property type="molecule type" value="Genomic_DNA"/>
</dbReference>
<keyword evidence="2" id="KW-1133">Transmembrane helix</keyword>
<feature type="compositionally biased region" description="Pro residues" evidence="1">
    <location>
        <begin position="192"/>
        <end position="214"/>
    </location>
</feature>
<keyword evidence="2" id="KW-0472">Membrane</keyword>
<keyword evidence="2" id="KW-0812">Transmembrane</keyword>
<sequence length="236" mass="24233">MQPQPGQAPPPQSFPTAGPAQVARPAMLMMGAIGCGALALFFLVHAILAFIQTDVHYQFPYLYGVYLLLMAAAAGAAAVFSFLGTDFGRVFAAAVAGAAMWEAAEWWQSLIGPLVSGDGIAVGHFPWIAAVTSFLGGFVGIGVVVVMSMPALSVYLAEKQKKPAAGPAPMGQPPAAPQPPAGQPYQGQTYGGPPPAAPPQPGQPYGDQPPPGQPYPQNYGEQPPPPGQQPPPGPQG</sequence>
<feature type="region of interest" description="Disordered" evidence="1">
    <location>
        <begin position="163"/>
        <end position="236"/>
    </location>
</feature>
<reference evidence="3 4" key="1">
    <citation type="journal article" date="2009" name="Stand. Genomic Sci.">
        <title>Complete genome sequence of Stackebrandtia nassauensis type strain (LLR-40K-21).</title>
        <authorList>
            <person name="Munk C."/>
            <person name="Lapidus A."/>
            <person name="Copeland A."/>
            <person name="Jando M."/>
            <person name="Mayilraj S."/>
            <person name="Glavina Del Rio T."/>
            <person name="Nolan M."/>
            <person name="Chen F."/>
            <person name="Lucas S."/>
            <person name="Tice H."/>
            <person name="Cheng J.F."/>
            <person name="Han C."/>
            <person name="Detter J.C."/>
            <person name="Bruce D."/>
            <person name="Goodwin L."/>
            <person name="Chain P."/>
            <person name="Pitluck S."/>
            <person name="Goker M."/>
            <person name="Ovchinikova G."/>
            <person name="Pati A."/>
            <person name="Ivanova N."/>
            <person name="Mavromatis K."/>
            <person name="Chen A."/>
            <person name="Palaniappan K."/>
            <person name="Land M."/>
            <person name="Hauser L."/>
            <person name="Chang Y.J."/>
            <person name="Jeffries C.D."/>
            <person name="Bristow J."/>
            <person name="Eisen J.A."/>
            <person name="Markowitz V."/>
            <person name="Hugenholtz P."/>
            <person name="Kyrpides N.C."/>
            <person name="Klenk H.P."/>
        </authorList>
    </citation>
    <scope>NUCLEOTIDE SEQUENCE [LARGE SCALE GENOMIC DNA]</scope>
    <source>
        <strain evidence="4">DSM 44728 / CIP 108903 / NRRL B-16338 / NBRC 102104 / LLR-40K-21</strain>
    </source>
</reference>
<gene>
    <name evidence="3" type="ordered locus">Snas_2489</name>
</gene>
<dbReference type="KEGG" id="sna:Snas_2489"/>
<protein>
    <submittedName>
        <fullName evidence="3">Uncharacterized protein</fullName>
    </submittedName>
</protein>
<feature type="transmembrane region" description="Helical" evidence="2">
    <location>
        <begin position="127"/>
        <end position="152"/>
    </location>
</feature>
<proteinExistence type="predicted"/>
<dbReference type="AlphaFoldDB" id="D3Q4Z2"/>
<dbReference type="Proteomes" id="UP000000844">
    <property type="component" value="Chromosome"/>
</dbReference>